<dbReference type="EMBL" id="CAXAMM010039906">
    <property type="protein sequence ID" value="CAK9089844.1"/>
    <property type="molecule type" value="Genomic_DNA"/>
</dbReference>
<gene>
    <name evidence="3" type="ORF">SCF082_LOCUS37784</name>
    <name evidence="4" type="ORF">SCF082_LOCUS39861</name>
    <name evidence="5" type="ORF">SCF082_LOCUS42385</name>
</gene>
<keyword evidence="6" id="KW-1185">Reference proteome</keyword>
<protein>
    <submittedName>
        <fullName evidence="5">Luciferase_N domain-containing protein</fullName>
    </submittedName>
</protein>
<proteinExistence type="predicted"/>
<name>A0ABP0QPC1_9DINO</name>
<comment type="caution">
    <text evidence="5">The sequence shown here is derived from an EMBL/GenBank/DDBJ whole genome shotgun (WGS) entry which is preliminary data.</text>
</comment>
<dbReference type="EMBL" id="CAXAMM010038573">
    <property type="protein sequence ID" value="CAK9079155.1"/>
    <property type="molecule type" value="Genomic_DNA"/>
</dbReference>
<evidence type="ECO:0000313" key="3">
    <source>
        <dbReference type="EMBL" id="CAK9079155.1"/>
    </source>
</evidence>
<feature type="region of interest" description="Disordered" evidence="1">
    <location>
        <begin position="296"/>
        <end position="326"/>
    </location>
</feature>
<evidence type="ECO:0000313" key="5">
    <source>
        <dbReference type="EMBL" id="CAK9089844.1"/>
    </source>
</evidence>
<sequence>MASGVERFELLLVNEHKVAAEVFHSLKHMGCESVADFVGLYTEADYEDGLKEVLQKTETFKDNRIQLARLRVAWARAKQDLSATSSGPQEENLEAPLPPEVRQRQEDAFFAKYNVRFPPDLLPAATLFARHFRELRRQHKELDDLARVKSAAESSTAPATEVKQLGDFRVVLKAEPPAVSFKDLISLLRAHEILLNSWAMAGTAERDSKLLPGTKVLEFSMSDNLAYRTFAAERLRRYPGTVTQAIQWFLDRDRQTRLAAITLYQDEWPLGEALKTAYESKTAVLWQVGGSGVGAVDDALSSKPPEPPAPKRLRVDRAGSSQVDTSTGKTISAKDLCEKWNKGQCTRRQAECSEKKLHRCSFPVEGGFCGAWQHHALNHNKKSRG</sequence>
<dbReference type="InterPro" id="IPR007959">
    <property type="entry name" value="Dino_Luciferase_N"/>
</dbReference>
<feature type="domain" description="Dinoflagellate luciferase N-terminal" evidence="2">
    <location>
        <begin position="7"/>
        <end position="77"/>
    </location>
</feature>
<evidence type="ECO:0000256" key="1">
    <source>
        <dbReference type="SAM" id="MobiDB-lite"/>
    </source>
</evidence>
<evidence type="ECO:0000259" key="2">
    <source>
        <dbReference type="Pfam" id="PF05295"/>
    </source>
</evidence>
<evidence type="ECO:0000313" key="4">
    <source>
        <dbReference type="EMBL" id="CAK9083993.1"/>
    </source>
</evidence>
<dbReference type="Pfam" id="PF05295">
    <property type="entry name" value="Luciferase_N"/>
    <property type="match status" value="1"/>
</dbReference>
<evidence type="ECO:0000313" key="6">
    <source>
        <dbReference type="Proteomes" id="UP001642464"/>
    </source>
</evidence>
<accession>A0ABP0QPC1</accession>
<dbReference type="EMBL" id="CAXAMM010039128">
    <property type="protein sequence ID" value="CAK9083993.1"/>
    <property type="molecule type" value="Genomic_DNA"/>
</dbReference>
<reference evidence="5 6" key="1">
    <citation type="submission" date="2024-02" db="EMBL/GenBank/DDBJ databases">
        <authorList>
            <person name="Chen Y."/>
            <person name="Shah S."/>
            <person name="Dougan E. K."/>
            <person name="Thang M."/>
            <person name="Chan C."/>
        </authorList>
    </citation>
    <scope>NUCLEOTIDE SEQUENCE [LARGE SCALE GENOMIC DNA]</scope>
</reference>
<dbReference type="Proteomes" id="UP001642464">
    <property type="component" value="Unassembled WGS sequence"/>
</dbReference>
<organism evidence="5 6">
    <name type="scientific">Durusdinium trenchii</name>
    <dbReference type="NCBI Taxonomy" id="1381693"/>
    <lineage>
        <taxon>Eukaryota</taxon>
        <taxon>Sar</taxon>
        <taxon>Alveolata</taxon>
        <taxon>Dinophyceae</taxon>
        <taxon>Suessiales</taxon>
        <taxon>Symbiodiniaceae</taxon>
        <taxon>Durusdinium</taxon>
    </lineage>
</organism>